<evidence type="ECO:0000256" key="1">
    <source>
        <dbReference type="SAM" id="MobiDB-lite"/>
    </source>
</evidence>
<gene>
    <name evidence="2" type="ORF">P8A18_07940</name>
</gene>
<evidence type="ECO:0000313" key="3">
    <source>
        <dbReference type="Proteomes" id="UP001239522"/>
    </source>
</evidence>
<proteinExistence type="predicted"/>
<evidence type="ECO:0000313" key="2">
    <source>
        <dbReference type="EMBL" id="WLQ33387.1"/>
    </source>
</evidence>
<keyword evidence="3" id="KW-1185">Reference proteome</keyword>
<protein>
    <recommendedName>
        <fullName evidence="4">CHAT domain-containing protein</fullName>
    </recommendedName>
</protein>
<sequence>MVLNACWTEPLAKEMAGLVPVAIGWEGQVPHAHACTYARVFYRNLAEGDSVLSAHATACKLLALIGCTTPPVLHSTPGHLPEAHFLIAASDRPVPPGKPLKPRWYRPPGPPRKPWFPRPPET</sequence>
<dbReference type="Proteomes" id="UP001239522">
    <property type="component" value="Chromosome"/>
</dbReference>
<dbReference type="EMBL" id="CP120997">
    <property type="protein sequence ID" value="WLQ33387.1"/>
    <property type="molecule type" value="Genomic_DNA"/>
</dbReference>
<feature type="region of interest" description="Disordered" evidence="1">
    <location>
        <begin position="91"/>
        <end position="122"/>
    </location>
</feature>
<feature type="compositionally biased region" description="Pro residues" evidence="1">
    <location>
        <begin position="93"/>
        <end position="122"/>
    </location>
</feature>
<evidence type="ECO:0008006" key="4">
    <source>
        <dbReference type="Google" id="ProtNLM"/>
    </source>
</evidence>
<reference evidence="2 3" key="1">
    <citation type="submission" date="2023-03" db="EMBL/GenBank/DDBJ databases">
        <title>Isolation and description of six Streptomyces strains from soil environments, able to metabolize different microbial glucans.</title>
        <authorList>
            <person name="Widen T."/>
            <person name="Larsbrink J."/>
        </authorList>
    </citation>
    <scope>NUCLEOTIDE SEQUENCE [LARGE SCALE GENOMIC DNA]</scope>
    <source>
        <strain evidence="2 3">Mut1</strain>
    </source>
</reference>
<name>A0ABY9HH27_9ACTN</name>
<dbReference type="RefSeq" id="WP_306053034.1">
    <property type="nucleotide sequence ID" value="NZ_CP120997.1"/>
</dbReference>
<accession>A0ABY9HH27</accession>
<organism evidence="2 3">
    <name type="scientific">Streptomyces castrisilvae</name>
    <dbReference type="NCBI Taxonomy" id="3033811"/>
    <lineage>
        <taxon>Bacteria</taxon>
        <taxon>Bacillati</taxon>
        <taxon>Actinomycetota</taxon>
        <taxon>Actinomycetes</taxon>
        <taxon>Kitasatosporales</taxon>
        <taxon>Streptomycetaceae</taxon>
        <taxon>Streptomyces</taxon>
    </lineage>
</organism>